<dbReference type="InterPro" id="IPR004155">
    <property type="entry name" value="PBS_lyase_HEAT"/>
</dbReference>
<dbReference type="EMBL" id="CP000473">
    <property type="protein sequence ID" value="ABJ82889.1"/>
    <property type="molecule type" value="Genomic_DNA"/>
</dbReference>
<feature type="signal peptide" evidence="1">
    <location>
        <begin position="1"/>
        <end position="19"/>
    </location>
</feature>
<dbReference type="GO" id="GO:0016491">
    <property type="term" value="F:oxidoreductase activity"/>
    <property type="evidence" value="ECO:0007669"/>
    <property type="project" value="TreeGrafter"/>
</dbReference>
<keyword evidence="1" id="KW-0732">Signal</keyword>
<dbReference type="KEGG" id="sus:Acid_1899"/>
<gene>
    <name evidence="2" type="ordered locus">Acid_1899</name>
</gene>
<proteinExistence type="predicted"/>
<dbReference type="OrthoDB" id="117048at2"/>
<dbReference type="PANTHER" id="PTHR12697:SF5">
    <property type="entry name" value="DEOXYHYPUSINE HYDROXYLASE"/>
    <property type="match status" value="1"/>
</dbReference>
<organism evidence="2">
    <name type="scientific">Solibacter usitatus (strain Ellin6076)</name>
    <dbReference type="NCBI Taxonomy" id="234267"/>
    <lineage>
        <taxon>Bacteria</taxon>
        <taxon>Pseudomonadati</taxon>
        <taxon>Acidobacteriota</taxon>
        <taxon>Terriglobia</taxon>
        <taxon>Bryobacterales</taxon>
        <taxon>Solibacteraceae</taxon>
        <taxon>Candidatus Solibacter</taxon>
    </lineage>
</organism>
<dbReference type="Gene3D" id="1.25.10.10">
    <property type="entry name" value="Leucine-rich Repeat Variant"/>
    <property type="match status" value="2"/>
</dbReference>
<dbReference type="Pfam" id="PF13646">
    <property type="entry name" value="HEAT_2"/>
    <property type="match status" value="2"/>
</dbReference>
<dbReference type="STRING" id="234267.Acid_1899"/>
<dbReference type="GO" id="GO:0016829">
    <property type="term" value="F:lyase activity"/>
    <property type="evidence" value="ECO:0007669"/>
    <property type="project" value="UniProtKB-KW"/>
</dbReference>
<dbReference type="AlphaFoldDB" id="Q027C4"/>
<dbReference type="eggNOG" id="COG1413">
    <property type="taxonomic scope" value="Bacteria"/>
</dbReference>
<keyword evidence="2" id="KW-0456">Lyase</keyword>
<accession>Q027C4</accession>
<dbReference type="SUPFAM" id="SSF48371">
    <property type="entry name" value="ARM repeat"/>
    <property type="match status" value="1"/>
</dbReference>
<protein>
    <submittedName>
        <fullName evidence="2">PBS lyase HEAT domain protein repeat-containing protein</fullName>
    </submittedName>
</protein>
<dbReference type="InterPro" id="IPR016024">
    <property type="entry name" value="ARM-type_fold"/>
</dbReference>
<evidence type="ECO:0000313" key="2">
    <source>
        <dbReference type="EMBL" id="ABJ82889.1"/>
    </source>
</evidence>
<name>Q027C4_SOLUE</name>
<reference evidence="2" key="1">
    <citation type="submission" date="2006-10" db="EMBL/GenBank/DDBJ databases">
        <title>Complete sequence of Solibacter usitatus Ellin6076.</title>
        <authorList>
            <consortium name="US DOE Joint Genome Institute"/>
            <person name="Copeland A."/>
            <person name="Lucas S."/>
            <person name="Lapidus A."/>
            <person name="Barry K."/>
            <person name="Detter J.C."/>
            <person name="Glavina del Rio T."/>
            <person name="Hammon N."/>
            <person name="Israni S."/>
            <person name="Dalin E."/>
            <person name="Tice H."/>
            <person name="Pitluck S."/>
            <person name="Thompson L.S."/>
            <person name="Brettin T."/>
            <person name="Bruce D."/>
            <person name="Han C."/>
            <person name="Tapia R."/>
            <person name="Gilna P."/>
            <person name="Schmutz J."/>
            <person name="Larimer F."/>
            <person name="Land M."/>
            <person name="Hauser L."/>
            <person name="Kyrpides N."/>
            <person name="Mikhailova N."/>
            <person name="Janssen P.H."/>
            <person name="Kuske C.R."/>
            <person name="Richardson P."/>
        </authorList>
    </citation>
    <scope>NUCLEOTIDE SEQUENCE</scope>
    <source>
        <strain evidence="2">Ellin6076</strain>
    </source>
</reference>
<dbReference type="PANTHER" id="PTHR12697">
    <property type="entry name" value="PBS LYASE HEAT-LIKE PROTEIN"/>
    <property type="match status" value="1"/>
</dbReference>
<dbReference type="HOGENOM" id="CLU_1041701_0_0_0"/>
<dbReference type="InParanoid" id="Q027C4"/>
<feature type="chain" id="PRO_5004163888" evidence="1">
    <location>
        <begin position="20"/>
        <end position="267"/>
    </location>
</feature>
<dbReference type="SMART" id="SM00567">
    <property type="entry name" value="EZ_HEAT"/>
    <property type="match status" value="4"/>
</dbReference>
<sequence precursor="true">MRKLLILTALASGCFAATAREDAWAILDKALQDDSEHKRIALAALATIPGSNPKAVLRAESALEDKDAEVRQAAAMALGQMKAREAVPYLKKALDDTGEVAFAAAKALTEIGDPSGRDVLIEVLAGERKDTPGIVTNAMRTAKNKIHHPGGLILMGAQDATGAMFGPASWGIVAAKDAVDLRGKGTPGRAAAAAYLVKDPDPYAVTLLEWALGDENQFVRAEAAKGLGQRGTSESIAKLQPLLDDPHTRVRAMAAASIINLSPGATP</sequence>
<dbReference type="InterPro" id="IPR011989">
    <property type="entry name" value="ARM-like"/>
</dbReference>
<evidence type="ECO:0000256" key="1">
    <source>
        <dbReference type="SAM" id="SignalP"/>
    </source>
</evidence>